<dbReference type="InterPro" id="IPR035500">
    <property type="entry name" value="NHR-like_dom_sf"/>
</dbReference>
<evidence type="ECO:0000256" key="1">
    <source>
        <dbReference type="ARBA" id="ARBA00005993"/>
    </source>
</evidence>
<organism evidence="12">
    <name type="scientific">Caenorhabditis brenneri</name>
    <name type="common">Nematode worm</name>
    <dbReference type="NCBI Taxonomy" id="135651"/>
    <lineage>
        <taxon>Eukaryota</taxon>
        <taxon>Metazoa</taxon>
        <taxon>Ecdysozoa</taxon>
        <taxon>Nematoda</taxon>
        <taxon>Chromadorea</taxon>
        <taxon>Rhabditida</taxon>
        <taxon>Rhabditina</taxon>
        <taxon>Rhabditomorpha</taxon>
        <taxon>Rhabditoidea</taxon>
        <taxon>Rhabditidae</taxon>
        <taxon>Peloderinae</taxon>
        <taxon>Caenorhabditis</taxon>
    </lineage>
</organism>
<dbReference type="OrthoDB" id="6509134at2759"/>
<dbReference type="SMART" id="SM00399">
    <property type="entry name" value="ZnF_C4"/>
    <property type="match status" value="1"/>
</dbReference>
<evidence type="ECO:0000256" key="2">
    <source>
        <dbReference type="ARBA" id="ARBA00022723"/>
    </source>
</evidence>
<keyword evidence="4" id="KW-0862">Zinc</keyword>
<keyword evidence="2" id="KW-0479">Metal-binding</keyword>
<sequence length="243" mass="28212">MYEPCAVCGNVSHGYHYGALVCFACRQFFRKAFKNHYVCPAEGDCRISKSYTGCKSCRLAKCLEMGMQSSNFVLNQAKKTFETLAFPYLTEVFEWVRGVAFFAELHDSAKKELLLNQWPSLLLLEISRPGSGLRSFDGDKKIHAFLSRLREFEVTPSELVFLKILVLFMRKKGSSYAEYKYKYQYEKSICFLKSCSFTRQDSSLWVRRIVILLNVWIPTTSPFVRNLMESKHPEIFDRIVQGF</sequence>
<evidence type="ECO:0000256" key="7">
    <source>
        <dbReference type="ARBA" id="ARBA00023163"/>
    </source>
</evidence>
<comment type="similarity">
    <text evidence="1">Belongs to the nuclear hormone receptor family.</text>
</comment>
<evidence type="ECO:0000313" key="11">
    <source>
        <dbReference type="EMBL" id="EGT35823.1"/>
    </source>
</evidence>
<dbReference type="Gene3D" id="1.10.565.10">
    <property type="entry name" value="Retinoid X Receptor"/>
    <property type="match status" value="1"/>
</dbReference>
<dbReference type="GO" id="GO:0043565">
    <property type="term" value="F:sequence-specific DNA binding"/>
    <property type="evidence" value="ECO:0007669"/>
    <property type="project" value="InterPro"/>
</dbReference>
<name>G0NQH8_CAEBE</name>
<dbReference type="InterPro" id="IPR001628">
    <property type="entry name" value="Znf_hrmn_rcpt"/>
</dbReference>
<dbReference type="InterPro" id="IPR050274">
    <property type="entry name" value="Nuclear_hormone_rcpt_NR2"/>
</dbReference>
<keyword evidence="8" id="KW-0675">Receptor</keyword>
<dbReference type="PROSITE" id="PS51030">
    <property type="entry name" value="NUCLEAR_REC_DBD_2"/>
    <property type="match status" value="1"/>
</dbReference>
<dbReference type="AlphaFoldDB" id="G0NQH8"/>
<evidence type="ECO:0000256" key="4">
    <source>
        <dbReference type="ARBA" id="ARBA00022833"/>
    </source>
</evidence>
<dbReference type="eggNOG" id="KOG3575">
    <property type="taxonomic scope" value="Eukaryota"/>
</dbReference>
<evidence type="ECO:0000256" key="9">
    <source>
        <dbReference type="ARBA" id="ARBA00023242"/>
    </source>
</evidence>
<gene>
    <name evidence="11" type="ORF">CAEBREN_02594</name>
</gene>
<reference evidence="12" key="1">
    <citation type="submission" date="2011-07" db="EMBL/GenBank/DDBJ databases">
        <authorList>
            <consortium name="Caenorhabditis brenneri Sequencing and Analysis Consortium"/>
            <person name="Wilson R.K."/>
        </authorList>
    </citation>
    <scope>NUCLEOTIDE SEQUENCE [LARGE SCALE GENOMIC DNA]</scope>
    <source>
        <strain evidence="12">PB2801</strain>
    </source>
</reference>
<dbReference type="Gene3D" id="3.30.50.10">
    <property type="entry name" value="Erythroid Transcription Factor GATA-1, subunit A"/>
    <property type="match status" value="1"/>
</dbReference>
<protein>
    <recommendedName>
        <fullName evidence="10">Nuclear receptor domain-containing protein</fullName>
    </recommendedName>
</protein>
<keyword evidence="5" id="KW-0805">Transcription regulation</keyword>
<dbReference type="InterPro" id="IPR013088">
    <property type="entry name" value="Znf_NHR/GATA"/>
</dbReference>
<dbReference type="HOGENOM" id="CLU_1143416_0_0_1"/>
<dbReference type="PANTHER" id="PTHR24083">
    <property type="entry name" value="NUCLEAR HORMONE RECEPTOR"/>
    <property type="match status" value="1"/>
</dbReference>
<dbReference type="Pfam" id="PF00105">
    <property type="entry name" value="zf-C4"/>
    <property type="match status" value="1"/>
</dbReference>
<evidence type="ECO:0000256" key="3">
    <source>
        <dbReference type="ARBA" id="ARBA00022771"/>
    </source>
</evidence>
<evidence type="ECO:0000256" key="6">
    <source>
        <dbReference type="ARBA" id="ARBA00023125"/>
    </source>
</evidence>
<keyword evidence="12" id="KW-1185">Reference proteome</keyword>
<keyword evidence="7" id="KW-0804">Transcription</keyword>
<dbReference type="Proteomes" id="UP000008068">
    <property type="component" value="Unassembled WGS sequence"/>
</dbReference>
<evidence type="ECO:0000256" key="5">
    <source>
        <dbReference type="ARBA" id="ARBA00023015"/>
    </source>
</evidence>
<feature type="domain" description="Nuclear receptor" evidence="10">
    <location>
        <begin position="2"/>
        <end position="74"/>
    </location>
</feature>
<dbReference type="GO" id="GO:0008270">
    <property type="term" value="F:zinc ion binding"/>
    <property type="evidence" value="ECO:0007669"/>
    <property type="project" value="UniProtKB-KW"/>
</dbReference>
<dbReference type="InParanoid" id="G0NQH8"/>
<keyword evidence="6" id="KW-0238">DNA-binding</keyword>
<dbReference type="PRINTS" id="PR00047">
    <property type="entry name" value="STROIDFINGER"/>
</dbReference>
<keyword evidence="3" id="KW-0863">Zinc-finger</keyword>
<proteinExistence type="inferred from homology"/>
<keyword evidence="9" id="KW-0539">Nucleus</keyword>
<evidence type="ECO:0000259" key="10">
    <source>
        <dbReference type="PROSITE" id="PS51030"/>
    </source>
</evidence>
<dbReference type="STRING" id="135651.G0NQH8"/>
<evidence type="ECO:0000256" key="8">
    <source>
        <dbReference type="ARBA" id="ARBA00023170"/>
    </source>
</evidence>
<dbReference type="SUPFAM" id="SSF57716">
    <property type="entry name" value="Glucocorticoid receptor-like (DNA-binding domain)"/>
    <property type="match status" value="1"/>
</dbReference>
<dbReference type="GO" id="GO:0003700">
    <property type="term" value="F:DNA-binding transcription factor activity"/>
    <property type="evidence" value="ECO:0007669"/>
    <property type="project" value="InterPro"/>
</dbReference>
<accession>G0NQH8</accession>
<dbReference type="SUPFAM" id="SSF48508">
    <property type="entry name" value="Nuclear receptor ligand-binding domain"/>
    <property type="match status" value="1"/>
</dbReference>
<evidence type="ECO:0000313" key="12">
    <source>
        <dbReference type="Proteomes" id="UP000008068"/>
    </source>
</evidence>
<dbReference type="EMBL" id="GL379926">
    <property type="protein sequence ID" value="EGT35823.1"/>
    <property type="molecule type" value="Genomic_DNA"/>
</dbReference>